<dbReference type="InterPro" id="IPR013785">
    <property type="entry name" value="Aldolase_TIM"/>
</dbReference>
<keyword evidence="11 14" id="KW-0408">Iron</keyword>
<organism evidence="15 16">
    <name type="scientific">Yersinia enterocolitica</name>
    <dbReference type="NCBI Taxonomy" id="630"/>
    <lineage>
        <taxon>Bacteria</taxon>
        <taxon>Pseudomonadati</taxon>
        <taxon>Pseudomonadota</taxon>
        <taxon>Gammaproteobacteria</taxon>
        <taxon>Enterobacterales</taxon>
        <taxon>Yersiniaceae</taxon>
        <taxon>Yersinia</taxon>
    </lineage>
</organism>
<feature type="binding site" evidence="14">
    <location>
        <position position="224"/>
    </location>
    <ligand>
        <name>S-adenosyl-L-methionine</name>
        <dbReference type="ChEBI" id="CHEBI:59789"/>
    </ligand>
</feature>
<protein>
    <recommendedName>
        <fullName evidence="14">Dual-specificity RNA methyltransferase RlmN</fullName>
        <ecNumber evidence="14">2.1.1.192</ecNumber>
    </recommendedName>
    <alternativeName>
        <fullName evidence="14">23S rRNA (adenine(2503)-C(2))-methyltransferase</fullName>
    </alternativeName>
    <alternativeName>
        <fullName evidence="14">23S rRNA m2A2503 methyltransferase</fullName>
    </alternativeName>
    <alternativeName>
        <fullName evidence="14">Ribosomal RNA large subunit methyltransferase N</fullName>
    </alternativeName>
    <alternativeName>
        <fullName evidence="14">tRNA (adenine(37)-C(2))-methyltransferase</fullName>
    </alternativeName>
    <alternativeName>
        <fullName evidence="14">tRNA m2A37 methyltransferase</fullName>
    </alternativeName>
</protein>
<comment type="function">
    <text evidence="14">Specifically methylates position 2 of adenine 2503 in 23S rRNA and position 2 of adenine 37 in tRNAs. m2A2503 modification seems to play a crucial role in the proofreading step occurring at the peptidyl transferase center and thus would serve to optimize ribosomal fidelity.</text>
</comment>
<comment type="subcellular location">
    <subcellularLocation>
        <location evidence="1 14">Cytoplasm</location>
    </subcellularLocation>
</comment>
<feature type="binding site" evidence="14">
    <location>
        <position position="138"/>
    </location>
    <ligand>
        <name>[4Fe-4S] cluster</name>
        <dbReference type="ChEBI" id="CHEBI:49883"/>
        <note>4Fe-4S-S-AdoMet</note>
    </ligand>
</feature>
<dbReference type="Pfam" id="PF04055">
    <property type="entry name" value="Radical_SAM"/>
    <property type="match status" value="1"/>
</dbReference>
<keyword evidence="8 14" id="KW-0949">S-adenosyl-L-methionine</keyword>
<evidence type="ECO:0000256" key="10">
    <source>
        <dbReference type="ARBA" id="ARBA00022723"/>
    </source>
</evidence>
<dbReference type="Pfam" id="PF21016">
    <property type="entry name" value="RlmN_N"/>
    <property type="match status" value="1"/>
</dbReference>
<comment type="miscellaneous">
    <text evidence="14">Reaction proceeds by a ping-pong mechanism involving intermediate methylation of a conserved cysteine residue.</text>
</comment>
<name>A0A7U0AV52_YEREN</name>
<evidence type="ECO:0000256" key="3">
    <source>
        <dbReference type="ARBA" id="ARBA00022485"/>
    </source>
</evidence>
<feature type="binding site" evidence="14">
    <location>
        <begin position="192"/>
        <end position="193"/>
    </location>
    <ligand>
        <name>S-adenosyl-L-methionine</name>
        <dbReference type="ChEBI" id="CHEBI:59789"/>
    </ligand>
</feature>
<evidence type="ECO:0000256" key="11">
    <source>
        <dbReference type="ARBA" id="ARBA00023004"/>
    </source>
</evidence>
<evidence type="ECO:0000313" key="15">
    <source>
        <dbReference type="EMBL" id="QQU47703.1"/>
    </source>
</evidence>
<dbReference type="FunFam" id="1.10.150.530:FF:000001">
    <property type="entry name" value="Dual-specificity RNA methyltransferase RlmN"/>
    <property type="match status" value="1"/>
</dbReference>
<feature type="binding site" evidence="14">
    <location>
        <position position="325"/>
    </location>
    <ligand>
        <name>S-adenosyl-L-methionine</name>
        <dbReference type="ChEBI" id="CHEBI:59789"/>
    </ligand>
</feature>
<evidence type="ECO:0000256" key="9">
    <source>
        <dbReference type="ARBA" id="ARBA00022694"/>
    </source>
</evidence>
<keyword evidence="4 14" id="KW-0963">Cytoplasm</keyword>
<dbReference type="GO" id="GO:0070040">
    <property type="term" value="F:rRNA (adenine(2503)-C2-)-methyltransferase activity"/>
    <property type="evidence" value="ECO:0007669"/>
    <property type="project" value="UniProtKB-UniRule"/>
</dbReference>
<evidence type="ECO:0000256" key="2">
    <source>
        <dbReference type="ARBA" id="ARBA00007544"/>
    </source>
</evidence>
<evidence type="ECO:0000256" key="5">
    <source>
        <dbReference type="ARBA" id="ARBA00022552"/>
    </source>
</evidence>
<dbReference type="Gene3D" id="1.10.150.530">
    <property type="match status" value="1"/>
</dbReference>
<dbReference type="NCBIfam" id="TIGR00048">
    <property type="entry name" value="rRNA_mod_RlmN"/>
    <property type="match status" value="1"/>
</dbReference>
<dbReference type="SFLD" id="SFLDS00029">
    <property type="entry name" value="Radical_SAM"/>
    <property type="match status" value="1"/>
</dbReference>
<dbReference type="GO" id="GO:0046872">
    <property type="term" value="F:metal ion binding"/>
    <property type="evidence" value="ECO:0007669"/>
    <property type="project" value="UniProtKB-KW"/>
</dbReference>
<feature type="disulfide bond" description="(transient)" evidence="14">
    <location>
        <begin position="131"/>
        <end position="368"/>
    </location>
</feature>
<evidence type="ECO:0000256" key="1">
    <source>
        <dbReference type="ARBA" id="ARBA00004496"/>
    </source>
</evidence>
<dbReference type="CDD" id="cd01335">
    <property type="entry name" value="Radical_SAM"/>
    <property type="match status" value="1"/>
</dbReference>
<dbReference type="InterPro" id="IPR004383">
    <property type="entry name" value="rRNA_lsu_MTrfase_RlmN/Cfr"/>
</dbReference>
<dbReference type="Gene3D" id="3.20.20.70">
    <property type="entry name" value="Aldolase class I"/>
    <property type="match status" value="1"/>
</dbReference>
<feature type="active site" description="Proton acceptor" evidence="14">
    <location>
        <position position="118"/>
    </location>
</feature>
<evidence type="ECO:0000256" key="12">
    <source>
        <dbReference type="ARBA" id="ARBA00023014"/>
    </source>
</evidence>
<keyword evidence="9 14" id="KW-0819">tRNA processing</keyword>
<dbReference type="InterPro" id="IPR048641">
    <property type="entry name" value="RlmN_N"/>
</dbReference>
<dbReference type="SFLD" id="SFLDG01062">
    <property type="entry name" value="methyltransferase_(Class_A)"/>
    <property type="match status" value="1"/>
</dbReference>
<dbReference type="EMBL" id="CP068146">
    <property type="protein sequence ID" value="QQU47703.1"/>
    <property type="molecule type" value="Genomic_DNA"/>
</dbReference>
<proteinExistence type="inferred from homology"/>
<evidence type="ECO:0000256" key="7">
    <source>
        <dbReference type="ARBA" id="ARBA00022679"/>
    </source>
</evidence>
<feature type="binding site" evidence="14">
    <location>
        <position position="142"/>
    </location>
    <ligand>
        <name>[4Fe-4S] cluster</name>
        <dbReference type="ChEBI" id="CHEBI:49883"/>
        <note>4Fe-4S-S-AdoMet</note>
    </ligand>
</feature>
<keyword evidence="13 14" id="KW-1015">Disulfide bond</keyword>
<dbReference type="NCBIfam" id="NF008396">
    <property type="entry name" value="PRK11194.1"/>
    <property type="match status" value="1"/>
</dbReference>
<keyword evidence="5 14" id="KW-0698">rRNA processing</keyword>
<evidence type="ECO:0000313" key="16">
    <source>
        <dbReference type="Proteomes" id="UP000595309"/>
    </source>
</evidence>
<keyword evidence="10 14" id="KW-0479">Metal-binding</keyword>
<dbReference type="InterPro" id="IPR058240">
    <property type="entry name" value="rSAM_sf"/>
</dbReference>
<dbReference type="InterPro" id="IPR007197">
    <property type="entry name" value="rSAM"/>
</dbReference>
<dbReference type="InterPro" id="IPR027492">
    <property type="entry name" value="RNA_MTrfase_RlmN"/>
</dbReference>
<evidence type="ECO:0000256" key="8">
    <source>
        <dbReference type="ARBA" id="ARBA00022691"/>
    </source>
</evidence>
<feature type="binding site" evidence="14">
    <location>
        <position position="145"/>
    </location>
    <ligand>
        <name>[4Fe-4S] cluster</name>
        <dbReference type="ChEBI" id="CHEBI:49883"/>
        <note>4Fe-4S-S-AdoMet</note>
    </ligand>
</feature>
<feature type="active site" description="S-methylcysteine intermediate" evidence="14">
    <location>
        <position position="368"/>
    </location>
</feature>
<dbReference type="PROSITE" id="PS51918">
    <property type="entry name" value="RADICAL_SAM"/>
    <property type="match status" value="1"/>
</dbReference>
<comment type="cofactor">
    <cofactor evidence="14">
        <name>[4Fe-4S] cluster</name>
        <dbReference type="ChEBI" id="CHEBI:49883"/>
    </cofactor>
    <text evidence="14">Binds 1 [4Fe-4S] cluster. The cluster is coordinated with 3 cysteines and an exchangeable S-adenosyl-L-methionine.</text>
</comment>
<dbReference type="PIRSF" id="PIRSF006004">
    <property type="entry name" value="CHP00048"/>
    <property type="match status" value="1"/>
</dbReference>
<dbReference type="GO" id="GO:0005737">
    <property type="term" value="C:cytoplasm"/>
    <property type="evidence" value="ECO:0007669"/>
    <property type="project" value="UniProtKB-SubCell"/>
</dbReference>
<dbReference type="HAMAP" id="MF_01849">
    <property type="entry name" value="RNA_methyltr_RlmN"/>
    <property type="match status" value="1"/>
</dbReference>
<dbReference type="FunFam" id="3.20.20.70:FF:000008">
    <property type="entry name" value="Dual-specificity RNA methyltransferase RlmN"/>
    <property type="match status" value="1"/>
</dbReference>
<feature type="binding site" evidence="14">
    <location>
        <begin position="246"/>
        <end position="248"/>
    </location>
    <ligand>
        <name>S-adenosyl-L-methionine</name>
        <dbReference type="ChEBI" id="CHEBI:59789"/>
    </ligand>
</feature>
<dbReference type="KEGG" id="yet:CH48_540"/>
<dbReference type="GO" id="GO:0030488">
    <property type="term" value="P:tRNA methylation"/>
    <property type="evidence" value="ECO:0007669"/>
    <property type="project" value="UniProtKB-UniRule"/>
</dbReference>
<keyword evidence="12 14" id="KW-0411">Iron-sulfur</keyword>
<comment type="similarity">
    <text evidence="2 14">Belongs to the radical SAM superfamily. RlmN family.</text>
</comment>
<accession>A0A7U0AV52</accession>
<sequence length="397" mass="44146">MSEQLLTASMPIDAAPQPDNAVVTASATSKINLLDLNRQQMREFFAEMGEKPFRADQVMKWMYHYCFDDFEQMTDINKVLRAKLQRVAEIRAPEVAEEQRSTDGTIKWAIKVGDQQVETVYIPEGDRATLCVSSQVGCALECKFCSTAQQGFNRNLRVSEIIGQVWRAAKIIGSLKSTGTRPITNVVMMGMGEPLLNLNNVVPAMDIMMDDFGFGLSKRRVTLSTSGVVPALDKLGDMIDVALAISLHAPTDDIRDEIVPINRKYNIETFLAAVRRYLAKSNANGGRVTVEYVMLDHINDSTEQAHQLAECLKDTPCKINLIPWNPFPGAPYGRSSNSRVDRFSKVLMEYGFTTIVRKTRGDDIDAACGQLAGEVIDRTKRTLKKKMAGEPIAIKTV</sequence>
<dbReference type="GO" id="GO:0002935">
    <property type="term" value="F:tRNA (adenine(37)-C2)-methyltransferase activity"/>
    <property type="evidence" value="ECO:0007669"/>
    <property type="project" value="UniProtKB-UniRule"/>
</dbReference>
<evidence type="ECO:0000256" key="13">
    <source>
        <dbReference type="ARBA" id="ARBA00023157"/>
    </source>
</evidence>
<evidence type="ECO:0000256" key="6">
    <source>
        <dbReference type="ARBA" id="ARBA00022603"/>
    </source>
</evidence>
<comment type="catalytic activity">
    <reaction evidence="14">
        <text>adenosine(2503) in 23S rRNA + 2 reduced [2Fe-2S]-[ferredoxin] + 2 S-adenosyl-L-methionine = 2-methyladenosine(2503) in 23S rRNA + 5'-deoxyadenosine + L-methionine + 2 oxidized [2Fe-2S]-[ferredoxin] + S-adenosyl-L-homocysteine</text>
        <dbReference type="Rhea" id="RHEA:42916"/>
        <dbReference type="Rhea" id="RHEA-COMP:10000"/>
        <dbReference type="Rhea" id="RHEA-COMP:10001"/>
        <dbReference type="Rhea" id="RHEA-COMP:10152"/>
        <dbReference type="Rhea" id="RHEA-COMP:10282"/>
        <dbReference type="ChEBI" id="CHEBI:17319"/>
        <dbReference type="ChEBI" id="CHEBI:33737"/>
        <dbReference type="ChEBI" id="CHEBI:33738"/>
        <dbReference type="ChEBI" id="CHEBI:57844"/>
        <dbReference type="ChEBI" id="CHEBI:57856"/>
        <dbReference type="ChEBI" id="CHEBI:59789"/>
        <dbReference type="ChEBI" id="CHEBI:74411"/>
        <dbReference type="ChEBI" id="CHEBI:74497"/>
        <dbReference type="EC" id="2.1.1.192"/>
    </reaction>
</comment>
<dbReference type="SUPFAM" id="SSF102114">
    <property type="entry name" value="Radical SAM enzymes"/>
    <property type="match status" value="1"/>
</dbReference>
<dbReference type="GO" id="GO:0019843">
    <property type="term" value="F:rRNA binding"/>
    <property type="evidence" value="ECO:0007669"/>
    <property type="project" value="UniProtKB-UniRule"/>
</dbReference>
<dbReference type="PANTHER" id="PTHR30544:SF5">
    <property type="entry name" value="RADICAL SAM CORE DOMAIN-CONTAINING PROTEIN"/>
    <property type="match status" value="1"/>
</dbReference>
<comment type="catalytic activity">
    <reaction evidence="14">
        <text>adenosine(37) in tRNA + 2 reduced [2Fe-2S]-[ferredoxin] + 2 S-adenosyl-L-methionine = 2-methyladenosine(37) in tRNA + 5'-deoxyadenosine + L-methionine + 2 oxidized [2Fe-2S]-[ferredoxin] + S-adenosyl-L-homocysteine</text>
        <dbReference type="Rhea" id="RHEA:43332"/>
        <dbReference type="Rhea" id="RHEA-COMP:10000"/>
        <dbReference type="Rhea" id="RHEA-COMP:10001"/>
        <dbReference type="Rhea" id="RHEA-COMP:10162"/>
        <dbReference type="Rhea" id="RHEA-COMP:10485"/>
        <dbReference type="ChEBI" id="CHEBI:17319"/>
        <dbReference type="ChEBI" id="CHEBI:33737"/>
        <dbReference type="ChEBI" id="CHEBI:33738"/>
        <dbReference type="ChEBI" id="CHEBI:57844"/>
        <dbReference type="ChEBI" id="CHEBI:57856"/>
        <dbReference type="ChEBI" id="CHEBI:59789"/>
        <dbReference type="ChEBI" id="CHEBI:74411"/>
        <dbReference type="ChEBI" id="CHEBI:74497"/>
        <dbReference type="EC" id="2.1.1.192"/>
    </reaction>
</comment>
<dbReference type="GO" id="GO:0070475">
    <property type="term" value="P:rRNA base methylation"/>
    <property type="evidence" value="ECO:0007669"/>
    <property type="project" value="UniProtKB-UniRule"/>
</dbReference>
<dbReference type="GO" id="GO:0051539">
    <property type="term" value="F:4 iron, 4 sulfur cluster binding"/>
    <property type="evidence" value="ECO:0007669"/>
    <property type="project" value="UniProtKB-UniRule"/>
</dbReference>
<keyword evidence="7 14" id="KW-0808">Transferase</keyword>
<dbReference type="Proteomes" id="UP000595309">
    <property type="component" value="Chromosome"/>
</dbReference>
<dbReference type="PANTHER" id="PTHR30544">
    <property type="entry name" value="23S RRNA METHYLTRANSFERASE"/>
    <property type="match status" value="1"/>
</dbReference>
<evidence type="ECO:0000256" key="14">
    <source>
        <dbReference type="HAMAP-Rule" id="MF_01849"/>
    </source>
</evidence>
<gene>
    <name evidence="15" type="primary">trmG/rlmN</name>
    <name evidence="14" type="synonym">rlmN</name>
    <name evidence="15" type="ORF">I6I39_02815</name>
</gene>
<dbReference type="SFLD" id="SFLDF00275">
    <property type="entry name" value="adenosine_C2_methyltransferase"/>
    <property type="match status" value="1"/>
</dbReference>
<dbReference type="InterPro" id="IPR040072">
    <property type="entry name" value="Methyltransferase_A"/>
</dbReference>
<reference evidence="15 16" key="1">
    <citation type="submission" date="2021-01" db="EMBL/GenBank/DDBJ databases">
        <title>FDA dAtabase for Regulatory Grade micrObial Sequences (FDA-ARGOS): Supporting development and validation of Infectious Disease Dx tests.</title>
        <authorList>
            <person name="Blissenbach B."/>
            <person name="Krut O."/>
            <person name="Tallon L."/>
            <person name="Sadzewicz L."/>
            <person name="Zhao X."/>
            <person name="Boylan J."/>
            <person name="Ott S."/>
            <person name="Bowen H."/>
            <person name="Vavikolanu K."/>
            <person name="Mehta A."/>
            <person name="Aluvathingal J."/>
            <person name="Nadendla S."/>
            <person name="Yan Y."/>
            <person name="Sichtig H."/>
        </authorList>
    </citation>
    <scope>NUCLEOTIDE SEQUENCE [LARGE SCALE GENOMIC DNA]</scope>
    <source>
        <strain evidence="15 16">FDAARGOS_1082</strain>
    </source>
</reference>
<dbReference type="EC" id="2.1.1.192" evidence="14"/>
<keyword evidence="6 14" id="KW-0489">Methyltransferase</keyword>
<evidence type="ECO:0000256" key="4">
    <source>
        <dbReference type="ARBA" id="ARBA00022490"/>
    </source>
</evidence>
<dbReference type="AlphaFoldDB" id="A0A7U0AV52"/>
<dbReference type="GO" id="GO:0000049">
    <property type="term" value="F:tRNA binding"/>
    <property type="evidence" value="ECO:0007669"/>
    <property type="project" value="UniProtKB-UniRule"/>
</dbReference>
<keyword evidence="3 14" id="KW-0004">4Fe-4S</keyword>